<accession>A0A0L7QPL5</accession>
<comment type="miscellaneous">
    <text evidence="11">The Rieske protein is a high potential 2Fe-2S protein.</text>
</comment>
<evidence type="ECO:0000256" key="5">
    <source>
        <dbReference type="ARBA" id="ARBA00022723"/>
    </source>
</evidence>
<keyword evidence="11" id="KW-0813">Transport</keyword>
<name>A0A0L7QPL5_9HYME</name>
<evidence type="ECO:0000256" key="9">
    <source>
        <dbReference type="ARBA" id="ARBA00023136"/>
    </source>
</evidence>
<keyword evidence="5" id="KW-0479">Metal-binding</keyword>
<protein>
    <recommendedName>
        <fullName evidence="11">Cytochrome b-c1 complex subunit Rieske, mitochondrial</fullName>
        <ecNumber evidence="11">7.1.1.8</ecNumber>
    </recommendedName>
</protein>
<keyword evidence="15" id="KW-1185">Reference proteome</keyword>
<dbReference type="GO" id="GO:0051537">
    <property type="term" value="F:2 iron, 2 sulfur cluster binding"/>
    <property type="evidence" value="ECO:0007669"/>
    <property type="project" value="UniProtKB-KW"/>
</dbReference>
<dbReference type="Gene3D" id="1.20.5.270">
    <property type="entry name" value="Ubiquinol cytochrome reductase, transmembrane domain"/>
    <property type="match status" value="1"/>
</dbReference>
<comment type="similarity">
    <text evidence="2">Belongs to the Rieske iron-sulfur protein family.</text>
</comment>
<dbReference type="Pfam" id="PF09165">
    <property type="entry name" value="Ubiq-Cytc-red_N"/>
    <property type="match status" value="1"/>
</dbReference>
<dbReference type="OrthoDB" id="1637982at2759"/>
<comment type="catalytic activity">
    <reaction evidence="11">
        <text>a quinol + 2 Fe(III)-[cytochrome c](out) = a quinone + 2 Fe(II)-[cytochrome c](out) + 2 H(+)(out)</text>
        <dbReference type="Rhea" id="RHEA:11484"/>
        <dbReference type="Rhea" id="RHEA-COMP:10350"/>
        <dbReference type="Rhea" id="RHEA-COMP:14399"/>
        <dbReference type="ChEBI" id="CHEBI:15378"/>
        <dbReference type="ChEBI" id="CHEBI:24646"/>
        <dbReference type="ChEBI" id="CHEBI:29033"/>
        <dbReference type="ChEBI" id="CHEBI:29034"/>
        <dbReference type="ChEBI" id="CHEBI:132124"/>
        <dbReference type="EC" id="7.1.1.8"/>
    </reaction>
</comment>
<evidence type="ECO:0000256" key="8">
    <source>
        <dbReference type="ARBA" id="ARBA00023014"/>
    </source>
</evidence>
<dbReference type="SUPFAM" id="SSF50022">
    <property type="entry name" value="ISP domain"/>
    <property type="match status" value="1"/>
</dbReference>
<evidence type="ECO:0000256" key="4">
    <source>
        <dbReference type="ARBA" id="ARBA00022714"/>
    </source>
</evidence>
<evidence type="ECO:0000256" key="12">
    <source>
        <dbReference type="RuleBase" id="RU004495"/>
    </source>
</evidence>
<dbReference type="EC" id="7.1.1.8" evidence="11"/>
<reference evidence="14 15" key="1">
    <citation type="submission" date="2015-07" db="EMBL/GenBank/DDBJ databases">
        <title>The genome of Habropoda laboriosa.</title>
        <authorList>
            <person name="Pan H."/>
            <person name="Kapheim K."/>
        </authorList>
    </citation>
    <scope>NUCLEOTIDE SEQUENCE [LARGE SCALE GENOMIC DNA]</scope>
    <source>
        <strain evidence="14">0110345459</strain>
    </source>
</reference>
<keyword evidence="7" id="KW-0408">Iron</keyword>
<evidence type="ECO:0000313" key="14">
    <source>
        <dbReference type="EMBL" id="KOC60577.1"/>
    </source>
</evidence>
<dbReference type="FunFam" id="2.102.10.10:FF:000001">
    <property type="entry name" value="Cytochrome b-c1 complex subunit Rieske, mitochondrial"/>
    <property type="match status" value="1"/>
</dbReference>
<dbReference type="PRINTS" id="PR00162">
    <property type="entry name" value="RIESKE"/>
</dbReference>
<dbReference type="GO" id="GO:0005743">
    <property type="term" value="C:mitochondrial inner membrane"/>
    <property type="evidence" value="ECO:0007669"/>
    <property type="project" value="UniProtKB-SubCell"/>
</dbReference>
<dbReference type="InterPro" id="IPR015248">
    <property type="entry name" value="UQCRFS1_N"/>
</dbReference>
<dbReference type="InterPro" id="IPR014349">
    <property type="entry name" value="Rieske_Fe-S_prot"/>
</dbReference>
<comment type="cofactor">
    <cofactor evidence="11">
        <name>[2Fe-2S] cluster</name>
        <dbReference type="ChEBI" id="CHEBI:190135"/>
    </cofactor>
    <text evidence="11">Binds 1 [2Fe-2S] cluster per subunit.</text>
</comment>
<dbReference type="Pfam" id="PF00355">
    <property type="entry name" value="Rieske"/>
    <property type="match status" value="1"/>
</dbReference>
<evidence type="ECO:0000256" key="6">
    <source>
        <dbReference type="ARBA" id="ARBA00022989"/>
    </source>
</evidence>
<dbReference type="FunFam" id="1.20.5.270:FF:000001">
    <property type="entry name" value="Cytochrome b-c1 complex subunit Rieske, mitochondrial"/>
    <property type="match status" value="1"/>
</dbReference>
<evidence type="ECO:0000256" key="2">
    <source>
        <dbReference type="ARBA" id="ARBA00010651"/>
    </source>
</evidence>
<dbReference type="GO" id="GO:0008121">
    <property type="term" value="F:quinol-cytochrome-c reductase activity"/>
    <property type="evidence" value="ECO:0007669"/>
    <property type="project" value="UniProtKB-EC"/>
</dbReference>
<dbReference type="GO" id="GO:0046872">
    <property type="term" value="F:metal ion binding"/>
    <property type="evidence" value="ECO:0007669"/>
    <property type="project" value="UniProtKB-KW"/>
</dbReference>
<keyword evidence="9" id="KW-0472">Membrane</keyword>
<dbReference type="InterPro" id="IPR005805">
    <property type="entry name" value="Rieske_Fe-S_prot_C"/>
</dbReference>
<gene>
    <name evidence="14" type="ORF">WH47_07740</name>
</gene>
<dbReference type="NCBIfam" id="TIGR01416">
    <property type="entry name" value="Rieske_proteo"/>
    <property type="match status" value="1"/>
</dbReference>
<evidence type="ECO:0000256" key="7">
    <source>
        <dbReference type="ARBA" id="ARBA00023004"/>
    </source>
</evidence>
<keyword evidence="6" id="KW-1133">Transmembrane helix</keyword>
<keyword evidence="12" id="KW-0496">Mitochondrion</keyword>
<dbReference type="Pfam" id="PF02921">
    <property type="entry name" value="UCR_TM"/>
    <property type="match status" value="1"/>
</dbReference>
<evidence type="ECO:0000256" key="3">
    <source>
        <dbReference type="ARBA" id="ARBA00022692"/>
    </source>
</evidence>
<dbReference type="InterPro" id="IPR017941">
    <property type="entry name" value="Rieske_2Fe-2S"/>
</dbReference>
<keyword evidence="8" id="KW-0411">Iron-sulfur</keyword>
<keyword evidence="11" id="KW-0249">Electron transport</keyword>
<keyword evidence="10" id="KW-1015">Disulfide bond</keyword>
<dbReference type="PROSITE" id="PS51296">
    <property type="entry name" value="RIESKE"/>
    <property type="match status" value="1"/>
</dbReference>
<dbReference type="InterPro" id="IPR036922">
    <property type="entry name" value="Rieske_2Fe-2S_sf"/>
</dbReference>
<organism evidence="14 15">
    <name type="scientific">Habropoda laboriosa</name>
    <dbReference type="NCBI Taxonomy" id="597456"/>
    <lineage>
        <taxon>Eukaryota</taxon>
        <taxon>Metazoa</taxon>
        <taxon>Ecdysozoa</taxon>
        <taxon>Arthropoda</taxon>
        <taxon>Hexapoda</taxon>
        <taxon>Insecta</taxon>
        <taxon>Pterygota</taxon>
        <taxon>Neoptera</taxon>
        <taxon>Endopterygota</taxon>
        <taxon>Hymenoptera</taxon>
        <taxon>Apocrita</taxon>
        <taxon>Aculeata</taxon>
        <taxon>Apoidea</taxon>
        <taxon>Anthophila</taxon>
        <taxon>Apidae</taxon>
        <taxon>Habropoda</taxon>
    </lineage>
</organism>
<dbReference type="InterPro" id="IPR037008">
    <property type="entry name" value="bc1_Rieske_TM_sf"/>
</dbReference>
<feature type="domain" description="Rieske" evidence="13">
    <location>
        <begin position="177"/>
        <end position="273"/>
    </location>
</feature>
<proteinExistence type="inferred from homology"/>
<comment type="subcellular location">
    <subcellularLocation>
        <location evidence="1">Membrane</location>
        <topology evidence="1">Single-pass membrane protein</topology>
    </subcellularLocation>
    <subcellularLocation>
        <location evidence="12">Mitochondrion inner membrane</location>
    </subcellularLocation>
</comment>
<keyword evidence="3" id="KW-0812">Transmembrane</keyword>
<dbReference type="InterPro" id="IPR004192">
    <property type="entry name" value="Rieske_TM"/>
</dbReference>
<dbReference type="Gene3D" id="2.102.10.10">
    <property type="entry name" value="Rieske [2Fe-2S] iron-sulphur domain"/>
    <property type="match status" value="1"/>
</dbReference>
<dbReference type="Proteomes" id="UP000053825">
    <property type="component" value="Unassembled WGS sequence"/>
</dbReference>
<dbReference type="SUPFAM" id="SSF81502">
    <property type="entry name" value="ISP transmembrane anchor"/>
    <property type="match status" value="1"/>
</dbReference>
<dbReference type="CDD" id="cd03470">
    <property type="entry name" value="Rieske_cytochrome_bc1"/>
    <property type="match status" value="1"/>
</dbReference>
<keyword evidence="4" id="KW-0001">2Fe-2S</keyword>
<evidence type="ECO:0000259" key="13">
    <source>
        <dbReference type="PROSITE" id="PS51296"/>
    </source>
</evidence>
<dbReference type="AlphaFoldDB" id="A0A0L7QPL5"/>
<dbReference type="EMBL" id="KQ414811">
    <property type="protein sequence ID" value="KOC60577.1"/>
    <property type="molecule type" value="Genomic_DNA"/>
</dbReference>
<dbReference type="PANTHER" id="PTHR10134">
    <property type="entry name" value="CYTOCHROME B-C1 COMPLEX SUBUNIT RIESKE, MITOCHONDRIAL"/>
    <property type="match status" value="1"/>
</dbReference>
<evidence type="ECO:0000256" key="10">
    <source>
        <dbReference type="ARBA" id="ARBA00023157"/>
    </source>
</evidence>
<keyword evidence="12" id="KW-0679">Respiratory chain</keyword>
<dbReference type="STRING" id="597456.A0A0L7QPL5"/>
<evidence type="ECO:0000313" key="15">
    <source>
        <dbReference type="Proteomes" id="UP000053825"/>
    </source>
</evidence>
<evidence type="ECO:0000256" key="11">
    <source>
        <dbReference type="RuleBase" id="RU004494"/>
    </source>
</evidence>
<evidence type="ECO:0000256" key="1">
    <source>
        <dbReference type="ARBA" id="ARBA00004167"/>
    </source>
</evidence>
<sequence length="275" mass="29909">MNVVAKSTNLSPFLKSATTVVSNGIQPVSGSGVVLKQKIVTKPVVRQLIGQSMLESLITGPLRVSSGIGASLLVTQKRSAHTDIKWPDFTDYRQESVQDPKVRSRESASSRKTFSYLLTASAGVCGAYTAKSIVYDIVSSLSASADVLAMAKIEVKLDSIPEGKSAVFKWRGKPIFIRHRSAKEIAKEESVDISILRDPQRDADRVKEPKWLVVLGVCTHLGCVPIANAGDFGGYYCPCHGSHYDASGRIRRGPAPLNLEVPYYEFLDEQTLLIG</sequence>
<dbReference type="InterPro" id="IPR006317">
    <property type="entry name" value="Ubiquinol_cyt_c_Rdtase_Fe-S-su"/>
</dbReference>